<feature type="compositionally biased region" description="Polar residues" evidence="1">
    <location>
        <begin position="722"/>
        <end position="738"/>
    </location>
</feature>
<feature type="compositionally biased region" description="Basic and acidic residues" evidence="1">
    <location>
        <begin position="652"/>
        <end position="662"/>
    </location>
</feature>
<accession>A0A507FQS9</accession>
<feature type="compositionally biased region" description="Acidic residues" evidence="1">
    <location>
        <begin position="901"/>
        <end position="920"/>
    </location>
</feature>
<sequence length="1411" mass="155976">MQHAVLNALQLLRFSESERHRLVVGVDALFARGSMSANPKVFEAVAHFLLEVAAEAKEENVALQWPVIDRRDFRNGFTKILETLKKTGALPAFLVIRRSCFDDCRGERYEQVMLALANYAVSSVMNNHSDYALHIPPSQEILASADSLVDQFEELAVLRDEQIHTWINYGTKLSTDFTDALLEMDELSNTRKSLLDHPLIIDGHKYTTLEEIERIHGAKLKTVEALWHDTLSWIKTNEKNMETIASVLEDRNNKHSLHGDHVRFEIPQELSEKFRHDMQMDRIVPYKAASTTVLLGSATADSTSNMVAGDLDLVSMTKLWDYSVRYIHSALTENLLQDTEKVNYAYDQVVANLSSLNEVHQESKLVRSDLNVIQADLNSSIESLKTERKSRLCASPKQARQAGDPMRHALKSSSLTLAPETPKLNLRDRLNKKGKTSPFRHPILPDAFMAATPVAVSSLRASVRAKLFDAVEKPSVIAPARESDDKGSKPMDQTSKRASSALEMNRPHGTPQGLKSTSTSFNFYLSYCLIESLMLYVDGVTPLRRAVAAKALNGVGSRRASPLSIDSPRPASARMSTDTPDSHQKGKQSQRFPLRKKIPTKDESSKDLRKDKKNVIGRNARPRRTVVDAVVDQIVQSVADASSYDAVPRGSPGDKKSVRFCDNESGQDPFSTLGSVAFHPRAEIARTPLKKLAPFSPTRSSPTPAAQQLTPDKQSVRKGRSTHATTPPRNSPSLTLRNGTPKPASIGRASNPPRNEFDTVTWLDTEFEGMQEAALLDEAEPDFMHQNDADLVNEVKISPAQPKSRVQFAEHIHSSTVSSFSQDEENEILFAETGFLDMSLANPLDEMSFYFPPLDEAGEDLLLDNCLEDGDLLDEQILDDLPLDERLLDQRPLDEHPLDEQPLEEQPLDEQPLDEQPLDEQPLDDQFLNEQFLDEQLLNEQPPDEQMQGEQVLDEQMQDDPFDDEPNFEGAMQSIQMAASPAQHALKEGFESDADEAGFLNLTTGALDGSVEDSSVLESHGEDCSFSARSRACMGVDVDDDLCDSWTTQRSDRDLNSETHHEETAPSGSVEACSLAEDATDAIESCHSQQLLSTADLALMSIQLSNSTRESPLLVANSIEKVNYGSPNVSTHNVPTNVLDAWPDKMTIEGNETHTYESPQSSPSRMPHGQSFQTVDASLFEFSDPTHKSNECHDQIPTDQHVSITDAASDFYVHRQSGSKKATDSSLGPLDSLLSIHAGRMHSNGGVNMSNNSGRAFSQFRLDSGVVPGPSDLSELIPGHPEMSSVVVGYDESPQGLLNLSQSQRSYLRAADVGFLESDGSENVDEGINPDGGNVFLEGFTAWDSAHADGGIDTCEFLGDSDVDLEDFGEDVRDEEKHDQDVSLGWLDDEAQAEPSFLCRVDISSDEERSL</sequence>
<dbReference type="InterPro" id="IPR028163">
    <property type="entry name" value="HAUS_6_N"/>
</dbReference>
<evidence type="ECO:0000313" key="4">
    <source>
        <dbReference type="Proteomes" id="UP000320333"/>
    </source>
</evidence>
<dbReference type="EMBL" id="QEAP01000002">
    <property type="protein sequence ID" value="TPX78623.1"/>
    <property type="molecule type" value="Genomic_DNA"/>
</dbReference>
<keyword evidence="4" id="KW-1185">Reference proteome</keyword>
<protein>
    <recommendedName>
        <fullName evidence="2">HAUS augmin-like complex subunit 6 N-terminal domain-containing protein</fullName>
    </recommendedName>
</protein>
<dbReference type="STRING" id="246404.A0A507FQS9"/>
<feature type="domain" description="HAUS augmin-like complex subunit 6 N-terminal" evidence="2">
    <location>
        <begin position="7"/>
        <end position="143"/>
    </location>
</feature>
<feature type="compositionally biased region" description="Polar residues" evidence="1">
    <location>
        <begin position="664"/>
        <end position="674"/>
    </location>
</feature>
<name>A0A507FQS9_9FUNG</name>
<reference evidence="3 4" key="1">
    <citation type="journal article" date="2019" name="Sci. Rep.">
        <title>Comparative genomics of chytrid fungi reveal insights into the obligate biotrophic and pathogenic lifestyle of Synchytrium endobioticum.</title>
        <authorList>
            <person name="van de Vossenberg B.T.L.H."/>
            <person name="Warris S."/>
            <person name="Nguyen H.D.T."/>
            <person name="van Gent-Pelzer M.P.E."/>
            <person name="Joly D.L."/>
            <person name="van de Geest H.C."/>
            <person name="Bonants P.J.M."/>
            <person name="Smith D.S."/>
            <person name="Levesque C.A."/>
            <person name="van der Lee T.A.J."/>
        </authorList>
    </citation>
    <scope>NUCLEOTIDE SEQUENCE [LARGE SCALE GENOMIC DNA]</scope>
    <source>
        <strain evidence="3 4">CBS 675.73</strain>
    </source>
</reference>
<feature type="region of interest" description="Disordered" evidence="1">
    <location>
        <begin position="557"/>
        <end position="620"/>
    </location>
</feature>
<feature type="region of interest" description="Disordered" evidence="1">
    <location>
        <begin position="642"/>
        <end position="674"/>
    </location>
</feature>
<evidence type="ECO:0000256" key="1">
    <source>
        <dbReference type="SAM" id="MobiDB-lite"/>
    </source>
</evidence>
<feature type="region of interest" description="Disordered" evidence="1">
    <location>
        <begin position="478"/>
        <end position="515"/>
    </location>
</feature>
<evidence type="ECO:0000313" key="3">
    <source>
        <dbReference type="EMBL" id="TPX78623.1"/>
    </source>
</evidence>
<proteinExistence type="predicted"/>
<gene>
    <name evidence="3" type="ORF">CcCBS67573_g00161</name>
</gene>
<comment type="caution">
    <text evidence="3">The sequence shown here is derived from an EMBL/GenBank/DDBJ whole genome shotgun (WGS) entry which is preliminary data.</text>
</comment>
<feature type="compositionally biased region" description="Basic residues" evidence="1">
    <location>
        <begin position="585"/>
        <end position="598"/>
    </location>
</feature>
<dbReference type="Proteomes" id="UP000320333">
    <property type="component" value="Unassembled WGS sequence"/>
</dbReference>
<organism evidence="3 4">
    <name type="scientific">Chytriomyces confervae</name>
    <dbReference type="NCBI Taxonomy" id="246404"/>
    <lineage>
        <taxon>Eukaryota</taxon>
        <taxon>Fungi</taxon>
        <taxon>Fungi incertae sedis</taxon>
        <taxon>Chytridiomycota</taxon>
        <taxon>Chytridiomycota incertae sedis</taxon>
        <taxon>Chytridiomycetes</taxon>
        <taxon>Chytridiales</taxon>
        <taxon>Chytriomycetaceae</taxon>
        <taxon>Chytriomyces</taxon>
    </lineage>
</organism>
<evidence type="ECO:0000259" key="2">
    <source>
        <dbReference type="Pfam" id="PF14661"/>
    </source>
</evidence>
<feature type="region of interest" description="Disordered" evidence="1">
    <location>
        <begin position="897"/>
        <end position="920"/>
    </location>
</feature>
<dbReference type="OrthoDB" id="5575722at2759"/>
<feature type="region of interest" description="Disordered" evidence="1">
    <location>
        <begin position="688"/>
        <end position="757"/>
    </location>
</feature>
<feature type="compositionally biased region" description="Polar residues" evidence="1">
    <location>
        <begin position="697"/>
        <end position="713"/>
    </location>
</feature>
<feature type="compositionally biased region" description="Basic and acidic residues" evidence="1">
    <location>
        <begin position="599"/>
        <end position="614"/>
    </location>
</feature>
<dbReference type="Pfam" id="PF14661">
    <property type="entry name" value="HAUS6_N"/>
    <property type="match status" value="1"/>
</dbReference>